<sequence length="636" mass="69870">MGPSLPSPHQITNALYELVMERGGPFAFDISQRSLVTKSIEDIDAELVMLTKYAIALCNRRNSLVAISKLPSEILAAVFQAFSDASHGPARHSPLHLCSISCLSWISVTHVCRFWRLVALDHSTLWSQLPCFHRRWTVEFLARAKSAPLVIQAAASASSNVLWGPSESVKTALTHIAQTRELTLMVPSKKLLQQLLGGVCDAAPTLESLLLKSSHSGFHDMPNDAYHVPTQLFLGAAPRLRRLSLYNCNIEWRSPLLANLTHLCISDIAPALRPSGNSLAETLSRMRALEDLILEDFLAQASPPTSPFPNHTRTTPVELVQLSRLHIGGSVTDASAVFSIIRLTRPLQRLGLHCKHVNTPKQDFAALRPIIAALNHKAHPSGHSQSHLQTNPTPQYSHSPSSLYFGSTSQHSARFIYTSWCGSDPDFRLPYSFNTTSDTTCVPTLPTLTNDSVILRLSYESLPETATEVIAAAADALDLGAVADAELCGSALPSPCYELLLTRLRTLETLRASHLDADILTASLLPRVVDYATDGEDGSNDNTIAIAAPSLRKLTLSRVYFGADFGLNIGDMPAFAACISHRRQYSSLLDKLELRKCWNFAVYDWASLKGLVIDLDWDRIERWEEEVTVISNSSGE</sequence>
<comment type="caution">
    <text evidence="2">The sequence shown here is derived from an EMBL/GenBank/DDBJ whole genome shotgun (WGS) entry which is preliminary data.</text>
</comment>
<dbReference type="Proteomes" id="UP000053558">
    <property type="component" value="Unassembled WGS sequence"/>
</dbReference>
<name>A0A5M3MEQ4_CONPW</name>
<keyword evidence="3" id="KW-1185">Reference proteome</keyword>
<dbReference type="SUPFAM" id="SSF52047">
    <property type="entry name" value="RNI-like"/>
    <property type="match status" value="1"/>
</dbReference>
<evidence type="ECO:0000256" key="1">
    <source>
        <dbReference type="SAM" id="MobiDB-lite"/>
    </source>
</evidence>
<evidence type="ECO:0000313" key="2">
    <source>
        <dbReference type="EMBL" id="EIW77527.1"/>
    </source>
</evidence>
<gene>
    <name evidence="2" type="ORF">CONPUDRAFT_156752</name>
</gene>
<dbReference type="RefSeq" id="XP_007771963.1">
    <property type="nucleotide sequence ID" value="XM_007773773.1"/>
</dbReference>
<accession>A0A5M3MEQ4</accession>
<proteinExistence type="predicted"/>
<organism evidence="2 3">
    <name type="scientific">Coniophora puteana (strain RWD-64-598)</name>
    <name type="common">Brown rot fungus</name>
    <dbReference type="NCBI Taxonomy" id="741705"/>
    <lineage>
        <taxon>Eukaryota</taxon>
        <taxon>Fungi</taxon>
        <taxon>Dikarya</taxon>
        <taxon>Basidiomycota</taxon>
        <taxon>Agaricomycotina</taxon>
        <taxon>Agaricomycetes</taxon>
        <taxon>Agaricomycetidae</taxon>
        <taxon>Boletales</taxon>
        <taxon>Coniophorineae</taxon>
        <taxon>Coniophoraceae</taxon>
        <taxon>Coniophora</taxon>
    </lineage>
</organism>
<dbReference type="OrthoDB" id="2692326at2759"/>
<feature type="compositionally biased region" description="Polar residues" evidence="1">
    <location>
        <begin position="382"/>
        <end position="401"/>
    </location>
</feature>
<dbReference type="AlphaFoldDB" id="A0A5M3MEQ4"/>
<dbReference type="KEGG" id="cput:CONPUDRAFT_156752"/>
<feature type="region of interest" description="Disordered" evidence="1">
    <location>
        <begin position="378"/>
        <end position="401"/>
    </location>
</feature>
<evidence type="ECO:0000313" key="3">
    <source>
        <dbReference type="Proteomes" id="UP000053558"/>
    </source>
</evidence>
<dbReference type="EMBL" id="JH711583">
    <property type="protein sequence ID" value="EIW77527.1"/>
    <property type="molecule type" value="Genomic_DNA"/>
</dbReference>
<reference evidence="3" key="1">
    <citation type="journal article" date="2012" name="Science">
        <title>The Paleozoic origin of enzymatic lignin decomposition reconstructed from 31 fungal genomes.</title>
        <authorList>
            <person name="Floudas D."/>
            <person name="Binder M."/>
            <person name="Riley R."/>
            <person name="Barry K."/>
            <person name="Blanchette R.A."/>
            <person name="Henrissat B."/>
            <person name="Martinez A.T."/>
            <person name="Otillar R."/>
            <person name="Spatafora J.W."/>
            <person name="Yadav J.S."/>
            <person name="Aerts A."/>
            <person name="Benoit I."/>
            <person name="Boyd A."/>
            <person name="Carlson A."/>
            <person name="Copeland A."/>
            <person name="Coutinho P.M."/>
            <person name="de Vries R.P."/>
            <person name="Ferreira P."/>
            <person name="Findley K."/>
            <person name="Foster B."/>
            <person name="Gaskell J."/>
            <person name="Glotzer D."/>
            <person name="Gorecki P."/>
            <person name="Heitman J."/>
            <person name="Hesse C."/>
            <person name="Hori C."/>
            <person name="Igarashi K."/>
            <person name="Jurgens J.A."/>
            <person name="Kallen N."/>
            <person name="Kersten P."/>
            <person name="Kohler A."/>
            <person name="Kuees U."/>
            <person name="Kumar T.K.A."/>
            <person name="Kuo A."/>
            <person name="LaButti K."/>
            <person name="Larrondo L.F."/>
            <person name="Lindquist E."/>
            <person name="Ling A."/>
            <person name="Lombard V."/>
            <person name="Lucas S."/>
            <person name="Lundell T."/>
            <person name="Martin R."/>
            <person name="McLaughlin D.J."/>
            <person name="Morgenstern I."/>
            <person name="Morin E."/>
            <person name="Murat C."/>
            <person name="Nagy L.G."/>
            <person name="Nolan M."/>
            <person name="Ohm R.A."/>
            <person name="Patyshakuliyeva A."/>
            <person name="Rokas A."/>
            <person name="Ruiz-Duenas F.J."/>
            <person name="Sabat G."/>
            <person name="Salamov A."/>
            <person name="Samejima M."/>
            <person name="Schmutz J."/>
            <person name="Slot J.C."/>
            <person name="St John F."/>
            <person name="Stenlid J."/>
            <person name="Sun H."/>
            <person name="Sun S."/>
            <person name="Syed K."/>
            <person name="Tsang A."/>
            <person name="Wiebenga A."/>
            <person name="Young D."/>
            <person name="Pisabarro A."/>
            <person name="Eastwood D.C."/>
            <person name="Martin F."/>
            <person name="Cullen D."/>
            <person name="Grigoriev I.V."/>
            <person name="Hibbett D.S."/>
        </authorList>
    </citation>
    <scope>NUCLEOTIDE SEQUENCE [LARGE SCALE GENOMIC DNA]</scope>
    <source>
        <strain evidence="3">RWD-64-598 SS2</strain>
    </source>
</reference>
<dbReference type="GeneID" id="19203621"/>
<protein>
    <submittedName>
        <fullName evidence="2">Uncharacterized protein</fullName>
    </submittedName>
</protein>
<dbReference type="Gene3D" id="1.20.1280.50">
    <property type="match status" value="1"/>
</dbReference>